<dbReference type="InterPro" id="IPR050157">
    <property type="entry name" value="PSI_iron-sulfur_center"/>
</dbReference>
<dbReference type="InterPro" id="IPR017896">
    <property type="entry name" value="4Fe4S_Fe-S-bd"/>
</dbReference>
<dbReference type="PANTHER" id="PTHR24960:SF79">
    <property type="entry name" value="PHOTOSYSTEM I IRON-SULFUR CENTER"/>
    <property type="match status" value="1"/>
</dbReference>
<dbReference type="KEGG" id="psyt:DSAG12_02808"/>
<reference evidence="6 7" key="2">
    <citation type="journal article" date="2024" name="Int. J. Syst. Evol. Microbiol.">
        <title>Promethearchaeum syntrophicum gen. nov., sp. nov., an anaerobic, obligately syntrophic archaeon, the first isolate of the lineage 'Asgard' archaea, and proposal of the new archaeal phylum Promethearchaeota phyl. nov. and kingdom Promethearchaeati regn. nov.</title>
        <authorList>
            <person name="Imachi H."/>
            <person name="Nobu M.K."/>
            <person name="Kato S."/>
            <person name="Takaki Y."/>
            <person name="Miyazaki M."/>
            <person name="Miyata M."/>
            <person name="Ogawara M."/>
            <person name="Saito Y."/>
            <person name="Sakai S."/>
            <person name="Tahara Y.O."/>
            <person name="Takano Y."/>
            <person name="Tasumi E."/>
            <person name="Uematsu K."/>
            <person name="Yoshimura T."/>
            <person name="Itoh T."/>
            <person name="Ohkuma M."/>
            <person name="Takai K."/>
        </authorList>
    </citation>
    <scope>NUCLEOTIDE SEQUENCE [LARGE SCALE GENOMIC DNA]</scope>
    <source>
        <strain evidence="6 7">MK-D1</strain>
    </source>
</reference>
<dbReference type="GeneID" id="41330787"/>
<reference evidence="6 7" key="1">
    <citation type="journal article" date="2020" name="Nature">
        <title>Isolation of an archaeon at the prokaryote-eukaryote interface.</title>
        <authorList>
            <person name="Imachi H."/>
            <person name="Nobu M.K."/>
            <person name="Nakahara N."/>
            <person name="Morono Y."/>
            <person name="Ogawara M."/>
            <person name="Takaki Y."/>
            <person name="Takano Y."/>
            <person name="Uematsu K."/>
            <person name="Ikuta T."/>
            <person name="Ito M."/>
            <person name="Matsui Y."/>
            <person name="Miyazaki M."/>
            <person name="Murata K."/>
            <person name="Saito Y."/>
            <person name="Sakai S."/>
            <person name="Song C."/>
            <person name="Tasumi E."/>
            <person name="Yamanaka Y."/>
            <person name="Yamaguchi T."/>
            <person name="Kamagata Y."/>
            <person name="Tamaki H."/>
            <person name="Takai K."/>
        </authorList>
    </citation>
    <scope>NUCLEOTIDE SEQUENCE [LARGE SCALE GENOMIC DNA]</scope>
    <source>
        <strain evidence="6 7">MK-D1</strain>
    </source>
</reference>
<dbReference type="InterPro" id="IPR043256">
    <property type="entry name" value="MvhB-like"/>
</dbReference>
<dbReference type="Pfam" id="PF12838">
    <property type="entry name" value="Fer4_7"/>
    <property type="match status" value="2"/>
</dbReference>
<evidence type="ECO:0000256" key="4">
    <source>
        <dbReference type="ARBA" id="ARBA00023014"/>
    </source>
</evidence>
<evidence type="ECO:0000256" key="2">
    <source>
        <dbReference type="ARBA" id="ARBA00022723"/>
    </source>
</evidence>
<dbReference type="PANTHER" id="PTHR24960">
    <property type="entry name" value="PHOTOSYSTEM I IRON-SULFUR CENTER-RELATED"/>
    <property type="match status" value="1"/>
</dbReference>
<evidence type="ECO:0000256" key="3">
    <source>
        <dbReference type="ARBA" id="ARBA00023004"/>
    </source>
</evidence>
<dbReference type="SUPFAM" id="SSF54862">
    <property type="entry name" value="4Fe-4S ferredoxins"/>
    <property type="match status" value="1"/>
</dbReference>
<sequence length="250" mass="28873">MSFPKLSKVVDESQIKIEHKFLVKKYELVLDRLKCVGCGQCSIVCPRDAILFGPASAVYESKPKDLNAAVVDTIDENLCVMCGTCAYFCPFDALDLYFDGEKVNIEEMDITKFHSLPKLEPKTVYCSHIKRDAKVYWEGETKVTYEIEKNESEFKKHYMNKCPGDCHKCEEICPTDAIKFRELGDAWESKILIEIDDEKCINCSACMLVCPQDYFKTTWSDIHTSGPYNDMFWDPIKERLLKQEVKFTEE</sequence>
<organism evidence="6 7">
    <name type="scientific">Promethearchaeum syntrophicum</name>
    <dbReference type="NCBI Taxonomy" id="2594042"/>
    <lineage>
        <taxon>Archaea</taxon>
        <taxon>Promethearchaeati</taxon>
        <taxon>Promethearchaeota</taxon>
        <taxon>Promethearchaeia</taxon>
        <taxon>Promethearchaeales</taxon>
        <taxon>Promethearchaeaceae</taxon>
        <taxon>Promethearchaeum</taxon>
    </lineage>
</organism>
<dbReference type="GO" id="GO:0046872">
    <property type="term" value="F:metal ion binding"/>
    <property type="evidence" value="ECO:0007669"/>
    <property type="project" value="UniProtKB-KW"/>
</dbReference>
<keyword evidence="7" id="KW-1185">Reference proteome</keyword>
<accession>A0A5B9DDM7</accession>
<feature type="domain" description="4Fe-4S ferredoxin-type" evidence="5">
    <location>
        <begin position="70"/>
        <end position="99"/>
    </location>
</feature>
<evidence type="ECO:0000313" key="6">
    <source>
        <dbReference type="EMBL" id="QEE16977.1"/>
    </source>
</evidence>
<name>A0A5B9DDM7_9ARCH</name>
<dbReference type="Gene3D" id="3.30.70.3270">
    <property type="match status" value="1"/>
</dbReference>
<dbReference type="GO" id="GO:0016491">
    <property type="term" value="F:oxidoreductase activity"/>
    <property type="evidence" value="ECO:0007669"/>
    <property type="project" value="UniProtKB-ARBA"/>
</dbReference>
<dbReference type="AlphaFoldDB" id="A0A5B9DDM7"/>
<evidence type="ECO:0000259" key="5">
    <source>
        <dbReference type="PROSITE" id="PS51379"/>
    </source>
</evidence>
<dbReference type="Proteomes" id="UP000321408">
    <property type="component" value="Chromosome"/>
</dbReference>
<evidence type="ECO:0000313" key="7">
    <source>
        <dbReference type="Proteomes" id="UP000321408"/>
    </source>
</evidence>
<dbReference type="OrthoDB" id="23833at2157"/>
<dbReference type="PROSITE" id="PS51379">
    <property type="entry name" value="4FE4S_FER_2"/>
    <property type="match status" value="4"/>
</dbReference>
<dbReference type="Gene3D" id="3.30.70.20">
    <property type="match status" value="1"/>
</dbReference>
<feature type="domain" description="4Fe-4S ferredoxin-type" evidence="5">
    <location>
        <begin position="191"/>
        <end position="220"/>
    </location>
</feature>
<dbReference type="InterPro" id="IPR017900">
    <property type="entry name" value="4Fe4S_Fe_S_CS"/>
</dbReference>
<keyword evidence="4" id="KW-0411">Iron-sulfur</keyword>
<dbReference type="GO" id="GO:0051539">
    <property type="term" value="F:4 iron, 4 sulfur cluster binding"/>
    <property type="evidence" value="ECO:0007669"/>
    <property type="project" value="UniProtKB-KW"/>
</dbReference>
<gene>
    <name evidence="6" type="ORF">DSAG12_02808</name>
</gene>
<dbReference type="RefSeq" id="WP_162306737.1">
    <property type="nucleotide sequence ID" value="NZ_CP042905.2"/>
</dbReference>
<feature type="domain" description="4Fe-4S ferredoxin-type" evidence="5">
    <location>
        <begin position="152"/>
        <end position="183"/>
    </location>
</feature>
<keyword evidence="1" id="KW-0004">4Fe-4S</keyword>
<keyword evidence="2" id="KW-0479">Metal-binding</keyword>
<feature type="domain" description="4Fe-4S ferredoxin-type" evidence="5">
    <location>
        <begin position="26"/>
        <end position="55"/>
    </location>
</feature>
<dbReference type="EMBL" id="CP042905">
    <property type="protein sequence ID" value="QEE16977.1"/>
    <property type="molecule type" value="Genomic_DNA"/>
</dbReference>
<evidence type="ECO:0000256" key="1">
    <source>
        <dbReference type="ARBA" id="ARBA00022485"/>
    </source>
</evidence>
<keyword evidence="3" id="KW-0408">Iron</keyword>
<proteinExistence type="predicted"/>
<protein>
    <submittedName>
        <fullName evidence="6">4Fe-4S binding protein</fullName>
    </submittedName>
</protein>
<dbReference type="PIRSF" id="PIRSF005658">
    <property type="entry name" value="FwdF"/>
    <property type="match status" value="1"/>
</dbReference>
<dbReference type="PROSITE" id="PS00198">
    <property type="entry name" value="4FE4S_FER_1"/>
    <property type="match status" value="3"/>
</dbReference>